<evidence type="ECO:0000256" key="1">
    <source>
        <dbReference type="SAM" id="MobiDB-lite"/>
    </source>
</evidence>
<name>A0A4Y2MW91_ARAVE</name>
<accession>A0A4Y2MW91</accession>
<dbReference type="EMBL" id="BGPR01008079">
    <property type="protein sequence ID" value="GBN31428.1"/>
    <property type="molecule type" value="Genomic_DNA"/>
</dbReference>
<dbReference type="AlphaFoldDB" id="A0A4Y2MW91"/>
<organism evidence="2 3">
    <name type="scientific">Araneus ventricosus</name>
    <name type="common">Orbweaver spider</name>
    <name type="synonym">Epeira ventricosa</name>
    <dbReference type="NCBI Taxonomy" id="182803"/>
    <lineage>
        <taxon>Eukaryota</taxon>
        <taxon>Metazoa</taxon>
        <taxon>Ecdysozoa</taxon>
        <taxon>Arthropoda</taxon>
        <taxon>Chelicerata</taxon>
        <taxon>Arachnida</taxon>
        <taxon>Araneae</taxon>
        <taxon>Araneomorphae</taxon>
        <taxon>Entelegynae</taxon>
        <taxon>Araneoidea</taxon>
        <taxon>Araneidae</taxon>
        <taxon>Araneus</taxon>
    </lineage>
</organism>
<comment type="caution">
    <text evidence="2">The sequence shown here is derived from an EMBL/GenBank/DDBJ whole genome shotgun (WGS) entry which is preliminary data.</text>
</comment>
<dbReference type="Proteomes" id="UP000499080">
    <property type="component" value="Unassembled WGS sequence"/>
</dbReference>
<gene>
    <name evidence="2" type="ORF">AVEN_84785_1</name>
</gene>
<sequence>MQILPPCVPNVRLSTVTVDKDPTVPSPSSCTSHRMVQSGHEKSIRSGQFAQRAGYSIKSRTSSGYGSIQTFATSEKNGPQAGKLRILTRDKIQIRC</sequence>
<reference evidence="2 3" key="1">
    <citation type="journal article" date="2019" name="Sci. Rep.">
        <title>Orb-weaving spider Araneus ventricosus genome elucidates the spidroin gene catalogue.</title>
        <authorList>
            <person name="Kono N."/>
            <person name="Nakamura H."/>
            <person name="Ohtoshi R."/>
            <person name="Moran D.A.P."/>
            <person name="Shinohara A."/>
            <person name="Yoshida Y."/>
            <person name="Fujiwara M."/>
            <person name="Mori M."/>
            <person name="Tomita M."/>
            <person name="Arakawa K."/>
        </authorList>
    </citation>
    <scope>NUCLEOTIDE SEQUENCE [LARGE SCALE GENOMIC DNA]</scope>
</reference>
<feature type="compositionally biased region" description="Polar residues" evidence="1">
    <location>
        <begin position="26"/>
        <end position="35"/>
    </location>
</feature>
<feature type="region of interest" description="Disordered" evidence="1">
    <location>
        <begin position="18"/>
        <end position="50"/>
    </location>
</feature>
<keyword evidence="3" id="KW-1185">Reference proteome</keyword>
<protein>
    <submittedName>
        <fullName evidence="2">Uncharacterized protein</fullName>
    </submittedName>
</protein>
<evidence type="ECO:0000313" key="2">
    <source>
        <dbReference type="EMBL" id="GBN31428.1"/>
    </source>
</evidence>
<evidence type="ECO:0000313" key="3">
    <source>
        <dbReference type="Proteomes" id="UP000499080"/>
    </source>
</evidence>
<proteinExistence type="predicted"/>